<keyword evidence="4" id="KW-1185">Reference proteome</keyword>
<name>A0A3S9BAV4_9HYPH</name>
<dbReference type="GO" id="GO:0005737">
    <property type="term" value="C:cytoplasm"/>
    <property type="evidence" value="ECO:0007669"/>
    <property type="project" value="TreeGrafter"/>
</dbReference>
<gene>
    <name evidence="3" type="ORF">D5400_20380</name>
</gene>
<dbReference type="Pfam" id="PF01557">
    <property type="entry name" value="FAA_hydrolase"/>
    <property type="match status" value="1"/>
</dbReference>
<keyword evidence="1" id="KW-0456">Lyase</keyword>
<dbReference type="Proteomes" id="UP000268192">
    <property type="component" value="Chromosome"/>
</dbReference>
<dbReference type="Gene3D" id="3.90.850.10">
    <property type="entry name" value="Fumarylacetoacetase-like, C-terminal domain"/>
    <property type="match status" value="1"/>
</dbReference>
<proteinExistence type="predicted"/>
<evidence type="ECO:0000256" key="1">
    <source>
        <dbReference type="ARBA" id="ARBA00023239"/>
    </source>
</evidence>
<dbReference type="InterPro" id="IPR050772">
    <property type="entry name" value="Hydratase-Decarb/MhpD_sf"/>
</dbReference>
<accession>A0A3S9BAV4</accession>
<protein>
    <submittedName>
        <fullName evidence="3">2-keto-4-pentenoate hydratase</fullName>
    </submittedName>
</protein>
<dbReference type="PANTHER" id="PTHR30143:SF0">
    <property type="entry name" value="2-KETO-4-PENTENOATE HYDRATASE"/>
    <property type="match status" value="1"/>
</dbReference>
<evidence type="ECO:0000313" key="3">
    <source>
        <dbReference type="EMBL" id="AZN73974.1"/>
    </source>
</evidence>
<reference evidence="3 4" key="1">
    <citation type="submission" date="2018-09" db="EMBL/GenBank/DDBJ databases">
        <title>Marinorhizobium profundi gen. nov., sp. nov., isolated from a deep-sea sediment sample from the New Britain Trench and proposal of Marinorhizobiaceae fam. nov. in the order Rhizobiales of the class Alphaproteobacteria.</title>
        <authorList>
            <person name="Cao J."/>
        </authorList>
    </citation>
    <scope>NUCLEOTIDE SEQUENCE [LARGE SCALE GENOMIC DNA]</scope>
    <source>
        <strain evidence="3 4">WS11</strain>
    </source>
</reference>
<dbReference type="InterPro" id="IPR036663">
    <property type="entry name" value="Fumarylacetoacetase_C_sf"/>
</dbReference>
<sequence length="267" mass="28223">MTRTHPRADRINEAADRLWQAEETGSACEPVRDLLADGGPDAAYRVQQINIDRKRKAGLRLIGRKIGLTAFAVQKQLGVDEPDFGALLSDMILGDGCALPPGRILQPKAEAEIAFLLGSDLDVAMPNVADVLRATACVMPAIEIVGSRVSNWDIRLVDTIADNASSGMFVLGTPARSPLGVDFTGCAMEMRLEDRVVSSGSGAACMGNPLNAVAWLAGRMQAMGQPLRAGEIILSGALGPMFALEQSGRIMAKISALGCVSFTISET</sequence>
<dbReference type="AlphaFoldDB" id="A0A3S9BAV4"/>
<dbReference type="KEGG" id="abaw:D5400_20380"/>
<evidence type="ECO:0000259" key="2">
    <source>
        <dbReference type="Pfam" id="PF01557"/>
    </source>
</evidence>
<organism evidence="3 4">
    <name type="scientific">Georhizobium profundi</name>
    <dbReference type="NCBI Taxonomy" id="2341112"/>
    <lineage>
        <taxon>Bacteria</taxon>
        <taxon>Pseudomonadati</taxon>
        <taxon>Pseudomonadota</taxon>
        <taxon>Alphaproteobacteria</taxon>
        <taxon>Hyphomicrobiales</taxon>
        <taxon>Rhizobiaceae</taxon>
        <taxon>Georhizobium</taxon>
    </lineage>
</organism>
<dbReference type="PANTHER" id="PTHR30143">
    <property type="entry name" value="ACID HYDRATASE"/>
    <property type="match status" value="1"/>
</dbReference>
<dbReference type="EMBL" id="CP032509">
    <property type="protein sequence ID" value="AZN73974.1"/>
    <property type="molecule type" value="Genomic_DNA"/>
</dbReference>
<dbReference type="RefSeq" id="WP_126012141.1">
    <property type="nucleotide sequence ID" value="NZ_CP032509.1"/>
</dbReference>
<dbReference type="GO" id="GO:0008684">
    <property type="term" value="F:2-oxopent-4-enoate hydratase activity"/>
    <property type="evidence" value="ECO:0007669"/>
    <property type="project" value="TreeGrafter"/>
</dbReference>
<feature type="domain" description="Fumarylacetoacetase-like C-terminal" evidence="2">
    <location>
        <begin position="100"/>
        <end position="264"/>
    </location>
</feature>
<evidence type="ECO:0000313" key="4">
    <source>
        <dbReference type="Proteomes" id="UP000268192"/>
    </source>
</evidence>
<dbReference type="SUPFAM" id="SSF56529">
    <property type="entry name" value="FAH"/>
    <property type="match status" value="1"/>
</dbReference>
<dbReference type="OrthoDB" id="9792137at2"/>
<dbReference type="InterPro" id="IPR011234">
    <property type="entry name" value="Fumarylacetoacetase-like_C"/>
</dbReference>